<dbReference type="EMBL" id="BMMZ01000003">
    <property type="protein sequence ID" value="GGL57368.1"/>
    <property type="molecule type" value="Genomic_DNA"/>
</dbReference>
<organism evidence="2 3">
    <name type="scientific">Microlunatus endophyticus</name>
    <dbReference type="NCBI Taxonomy" id="1716077"/>
    <lineage>
        <taxon>Bacteria</taxon>
        <taxon>Bacillati</taxon>
        <taxon>Actinomycetota</taxon>
        <taxon>Actinomycetes</taxon>
        <taxon>Propionibacteriales</taxon>
        <taxon>Propionibacteriaceae</taxon>
        <taxon>Microlunatus</taxon>
    </lineage>
</organism>
<evidence type="ECO:0000256" key="1">
    <source>
        <dbReference type="SAM" id="Phobius"/>
    </source>
</evidence>
<keyword evidence="3" id="KW-1185">Reference proteome</keyword>
<proteinExistence type="predicted"/>
<protein>
    <recommendedName>
        <fullName evidence="4">DUF3592 domain-containing protein</fullName>
    </recommendedName>
</protein>
<gene>
    <name evidence="2" type="ORF">GCM10011575_14650</name>
</gene>
<keyword evidence="1" id="KW-1133">Transmembrane helix</keyword>
<accession>A0A917W3A4</accession>
<feature type="transmembrane region" description="Helical" evidence="1">
    <location>
        <begin position="112"/>
        <end position="130"/>
    </location>
</feature>
<evidence type="ECO:0008006" key="4">
    <source>
        <dbReference type="Google" id="ProtNLM"/>
    </source>
</evidence>
<comment type="caution">
    <text evidence="2">The sequence shown here is derived from an EMBL/GenBank/DDBJ whole genome shotgun (WGS) entry which is preliminary data.</text>
</comment>
<feature type="transmembrane region" description="Helical" evidence="1">
    <location>
        <begin position="20"/>
        <end position="38"/>
    </location>
</feature>
<sequence>MKAGVTRRAGIWSLLRRRAFLPALFFSIAGLSGLFFGTQSLPFAPQETGSATATVIESALCHGYQDPATATFTVGGTTYRGDVSCSHHVGDRVQICYDPTDPYHNGDTTGRVVQRYGAGLFLTLMALLTWRPPRWLRSRRNR</sequence>
<reference evidence="2" key="1">
    <citation type="journal article" date="2014" name="Int. J. Syst. Evol. Microbiol.">
        <title>Complete genome sequence of Corynebacterium casei LMG S-19264T (=DSM 44701T), isolated from a smear-ripened cheese.</title>
        <authorList>
            <consortium name="US DOE Joint Genome Institute (JGI-PGF)"/>
            <person name="Walter F."/>
            <person name="Albersmeier A."/>
            <person name="Kalinowski J."/>
            <person name="Ruckert C."/>
        </authorList>
    </citation>
    <scope>NUCLEOTIDE SEQUENCE</scope>
    <source>
        <strain evidence="2">CGMCC 4.7306</strain>
    </source>
</reference>
<evidence type="ECO:0000313" key="2">
    <source>
        <dbReference type="EMBL" id="GGL57368.1"/>
    </source>
</evidence>
<dbReference type="Proteomes" id="UP000613840">
    <property type="component" value="Unassembled WGS sequence"/>
</dbReference>
<keyword evidence="1" id="KW-0472">Membrane</keyword>
<dbReference type="AlphaFoldDB" id="A0A917W3A4"/>
<reference evidence="2" key="2">
    <citation type="submission" date="2020-09" db="EMBL/GenBank/DDBJ databases">
        <authorList>
            <person name="Sun Q."/>
            <person name="Zhou Y."/>
        </authorList>
    </citation>
    <scope>NUCLEOTIDE SEQUENCE</scope>
    <source>
        <strain evidence="2">CGMCC 4.7306</strain>
    </source>
</reference>
<keyword evidence="1" id="KW-0812">Transmembrane</keyword>
<evidence type="ECO:0000313" key="3">
    <source>
        <dbReference type="Proteomes" id="UP000613840"/>
    </source>
</evidence>
<name>A0A917W3A4_9ACTN</name>